<evidence type="ECO:0000256" key="7">
    <source>
        <dbReference type="ARBA" id="ARBA00023015"/>
    </source>
</evidence>
<evidence type="ECO:0000256" key="10">
    <source>
        <dbReference type="ARBA" id="ARBA00048287"/>
    </source>
</evidence>
<evidence type="ECO:0000313" key="16">
    <source>
        <dbReference type="Proteomes" id="UP001497382"/>
    </source>
</evidence>
<evidence type="ECO:0000313" key="15">
    <source>
        <dbReference type="EMBL" id="CAL1295259.1"/>
    </source>
</evidence>
<evidence type="ECO:0000256" key="6">
    <source>
        <dbReference type="ARBA" id="ARBA00022853"/>
    </source>
</evidence>
<dbReference type="Gene3D" id="3.40.800.20">
    <property type="entry name" value="Histone deacetylase domain"/>
    <property type="match status" value="1"/>
</dbReference>
<name>A0AAV2BHY1_9ARAC</name>
<keyword evidence="9" id="KW-0539">Nucleus</keyword>
<dbReference type="InterPro" id="IPR044150">
    <property type="entry name" value="HDAC_classIV"/>
</dbReference>
<dbReference type="FunFam" id="3.40.800.20:FF:000009">
    <property type="entry name" value="Histone deacetylase 11"/>
    <property type="match status" value="1"/>
</dbReference>
<comment type="similarity">
    <text evidence="2">Belongs to the histone deacetylase family.</text>
</comment>
<comment type="caution">
    <text evidence="15">The sequence shown here is derived from an EMBL/GenBank/DDBJ whole genome shotgun (WGS) entry which is preliminary data.</text>
</comment>
<evidence type="ECO:0000259" key="14">
    <source>
        <dbReference type="Pfam" id="PF00850"/>
    </source>
</evidence>
<comment type="catalytic activity">
    <reaction evidence="10">
        <text>N(6)-acetyl-L-lysyl-[histone] + H2O = L-lysyl-[histone] + acetate</text>
        <dbReference type="Rhea" id="RHEA:58196"/>
        <dbReference type="Rhea" id="RHEA-COMP:9845"/>
        <dbReference type="Rhea" id="RHEA-COMP:11338"/>
        <dbReference type="ChEBI" id="CHEBI:15377"/>
        <dbReference type="ChEBI" id="CHEBI:29969"/>
        <dbReference type="ChEBI" id="CHEBI:30089"/>
        <dbReference type="ChEBI" id="CHEBI:61930"/>
        <dbReference type="EC" id="3.5.1.98"/>
    </reaction>
</comment>
<feature type="domain" description="Histone deacetylase" evidence="14">
    <location>
        <begin position="31"/>
        <end position="313"/>
    </location>
</feature>
<dbReference type="InterPro" id="IPR037138">
    <property type="entry name" value="His_deacetylse_dom_sf"/>
</dbReference>
<evidence type="ECO:0000256" key="3">
    <source>
        <dbReference type="ARBA" id="ARBA00012111"/>
    </source>
</evidence>
<proteinExistence type="inferred from homology"/>
<dbReference type="GO" id="GO:0000118">
    <property type="term" value="C:histone deacetylase complex"/>
    <property type="evidence" value="ECO:0007669"/>
    <property type="project" value="TreeGrafter"/>
</dbReference>
<keyword evidence="16" id="KW-1185">Reference proteome</keyword>
<accession>A0AAV2BHY1</accession>
<keyword evidence="7" id="KW-0805">Transcription regulation</keyword>
<dbReference type="EMBL" id="CAXIEN010000366">
    <property type="protein sequence ID" value="CAL1295259.1"/>
    <property type="molecule type" value="Genomic_DNA"/>
</dbReference>
<protein>
    <recommendedName>
        <fullName evidence="13">Histone deacetylase 11</fullName>
        <ecNumber evidence="3">3.5.1.98</ecNumber>
    </recommendedName>
</protein>
<dbReference type="EC" id="3.5.1.98" evidence="3"/>
<evidence type="ECO:0000256" key="4">
    <source>
        <dbReference type="ARBA" id="ARBA00022491"/>
    </source>
</evidence>
<dbReference type="CDD" id="cd09993">
    <property type="entry name" value="HDAC_classIV"/>
    <property type="match status" value="1"/>
</dbReference>
<evidence type="ECO:0000256" key="11">
    <source>
        <dbReference type="ARBA" id="ARBA00059784"/>
    </source>
</evidence>
<keyword evidence="4" id="KW-0678">Repressor</keyword>
<comment type="subunit">
    <text evidence="12">Interacts with HDAC6.</text>
</comment>
<evidence type="ECO:0000256" key="12">
    <source>
        <dbReference type="ARBA" id="ARBA00065154"/>
    </source>
</evidence>
<dbReference type="InterPro" id="IPR023801">
    <property type="entry name" value="His_deacetylse_dom"/>
</dbReference>
<dbReference type="PANTHER" id="PTHR10625:SF23">
    <property type="entry name" value="HISTONE DEACETYLASE 11"/>
    <property type="match status" value="1"/>
</dbReference>
<dbReference type="Proteomes" id="UP001497382">
    <property type="component" value="Unassembled WGS sequence"/>
</dbReference>
<evidence type="ECO:0000256" key="13">
    <source>
        <dbReference type="ARBA" id="ARBA00072450"/>
    </source>
</evidence>
<dbReference type="GO" id="GO:0141221">
    <property type="term" value="F:histone deacetylase activity, hydrolytic mechanism"/>
    <property type="evidence" value="ECO:0007669"/>
    <property type="project" value="UniProtKB-EC"/>
</dbReference>
<evidence type="ECO:0000256" key="2">
    <source>
        <dbReference type="ARBA" id="ARBA00005947"/>
    </source>
</evidence>
<reference evidence="15 16" key="1">
    <citation type="submission" date="2024-04" db="EMBL/GenBank/DDBJ databases">
        <authorList>
            <person name="Rising A."/>
            <person name="Reimegard J."/>
            <person name="Sonavane S."/>
            <person name="Akerstrom W."/>
            <person name="Nylinder S."/>
            <person name="Hedman E."/>
            <person name="Kallberg Y."/>
        </authorList>
    </citation>
    <scope>NUCLEOTIDE SEQUENCE [LARGE SCALE GENOMIC DNA]</scope>
</reference>
<evidence type="ECO:0000256" key="1">
    <source>
        <dbReference type="ARBA" id="ARBA00004123"/>
    </source>
</evidence>
<dbReference type="PANTHER" id="PTHR10625">
    <property type="entry name" value="HISTONE DEACETYLASE HDAC1-RELATED"/>
    <property type="match status" value="1"/>
</dbReference>
<gene>
    <name evidence="15" type="ORF">LARSCL_LOCUS19181</name>
</gene>
<evidence type="ECO:0000256" key="5">
    <source>
        <dbReference type="ARBA" id="ARBA00022801"/>
    </source>
</evidence>
<dbReference type="Pfam" id="PF00850">
    <property type="entry name" value="Hist_deacetyl"/>
    <property type="match status" value="1"/>
</dbReference>
<evidence type="ECO:0000256" key="8">
    <source>
        <dbReference type="ARBA" id="ARBA00023163"/>
    </source>
</evidence>
<comment type="function">
    <text evidence="11">Responsible for the deacetylation of lysine residues on the N-terminal part of the core histones (H2A, H2B, H3 and H4). Histone deacetylation gives a tag for epigenetic repression and plays an important role in transcriptional regulation, cell cycle progression and developmental events. Histone deacetylases act via the formation of large multiprotein complexes.</text>
</comment>
<dbReference type="AlphaFoldDB" id="A0AAV2BHY1"/>
<sequence>MDVYFDINQDQLPIIYSPHYNIRFMGLQKLHPFDSEKWEKVYNFLLSAGIIKKNTSVEPCEAKDEVLQVVHPASYLNKLKWSAYVARVTEVPFLFALPNKLVQQRVLRPFRYQTGGTILAGKLAMERGWALNIGGGFHHCSKEDGGGFCAYADITLCIRFLFVNFPLIERVMIVDLDAHQGNGHERDFMGEEKVYILDVYNRGIYPHDEYAKGAIRKKVELRHLTEDAEYLDKVLRNLTEAIEEFSPQFIVYNAGTDILKGDPLGCLSITSQGIIERDEIVFRAARGNNIPVVFLTSGGYQKSTAKIIAESIVNLNNKGLLQC</sequence>
<dbReference type="InterPro" id="IPR000286">
    <property type="entry name" value="HDACs"/>
</dbReference>
<keyword evidence="8" id="KW-0804">Transcription</keyword>
<comment type="subcellular location">
    <subcellularLocation>
        <location evidence="1">Nucleus</location>
    </subcellularLocation>
</comment>
<evidence type="ECO:0000256" key="9">
    <source>
        <dbReference type="ARBA" id="ARBA00023242"/>
    </source>
</evidence>
<keyword evidence="5" id="KW-0378">Hydrolase</keyword>
<organism evidence="15 16">
    <name type="scientific">Larinioides sclopetarius</name>
    <dbReference type="NCBI Taxonomy" id="280406"/>
    <lineage>
        <taxon>Eukaryota</taxon>
        <taxon>Metazoa</taxon>
        <taxon>Ecdysozoa</taxon>
        <taxon>Arthropoda</taxon>
        <taxon>Chelicerata</taxon>
        <taxon>Arachnida</taxon>
        <taxon>Araneae</taxon>
        <taxon>Araneomorphae</taxon>
        <taxon>Entelegynae</taxon>
        <taxon>Araneoidea</taxon>
        <taxon>Araneidae</taxon>
        <taxon>Larinioides</taxon>
    </lineage>
</organism>
<dbReference type="InterPro" id="IPR023696">
    <property type="entry name" value="Ureohydrolase_dom_sf"/>
</dbReference>
<dbReference type="GO" id="GO:0040029">
    <property type="term" value="P:epigenetic regulation of gene expression"/>
    <property type="evidence" value="ECO:0007669"/>
    <property type="project" value="TreeGrafter"/>
</dbReference>
<dbReference type="SUPFAM" id="SSF52768">
    <property type="entry name" value="Arginase/deacetylase"/>
    <property type="match status" value="1"/>
</dbReference>
<dbReference type="PRINTS" id="PR01270">
    <property type="entry name" value="HDASUPER"/>
</dbReference>
<keyword evidence="6" id="KW-0156">Chromatin regulator</keyword>